<keyword evidence="2" id="KW-1185">Reference proteome</keyword>
<gene>
    <name evidence="1" type="ORF">TrVE_jg1695</name>
</gene>
<comment type="caution">
    <text evidence="1">The sequence shown here is derived from an EMBL/GenBank/DDBJ whole genome shotgun (WGS) entry which is preliminary data.</text>
</comment>
<reference evidence="2" key="1">
    <citation type="journal article" date="2023" name="Commun. Biol.">
        <title>Genome analysis of Parmales, the sister group of diatoms, reveals the evolutionary specialization of diatoms from phago-mixotrophs to photoautotrophs.</title>
        <authorList>
            <person name="Ban H."/>
            <person name="Sato S."/>
            <person name="Yoshikawa S."/>
            <person name="Yamada K."/>
            <person name="Nakamura Y."/>
            <person name="Ichinomiya M."/>
            <person name="Sato N."/>
            <person name="Blanc-Mathieu R."/>
            <person name="Endo H."/>
            <person name="Kuwata A."/>
            <person name="Ogata H."/>
        </authorList>
    </citation>
    <scope>NUCLEOTIDE SEQUENCE [LARGE SCALE GENOMIC DNA]</scope>
    <source>
        <strain evidence="2">NIES 3699</strain>
    </source>
</reference>
<dbReference type="AlphaFoldDB" id="A0A9W6ZEB6"/>
<dbReference type="EMBL" id="BRXX01000639">
    <property type="protein sequence ID" value="GMH50621.1"/>
    <property type="molecule type" value="Genomic_DNA"/>
</dbReference>
<evidence type="ECO:0000313" key="2">
    <source>
        <dbReference type="Proteomes" id="UP001165160"/>
    </source>
</evidence>
<feature type="non-terminal residue" evidence="1">
    <location>
        <position position="1"/>
    </location>
</feature>
<dbReference type="Proteomes" id="UP001165160">
    <property type="component" value="Unassembled WGS sequence"/>
</dbReference>
<proteinExistence type="predicted"/>
<protein>
    <submittedName>
        <fullName evidence="1">Uncharacterized protein</fullName>
    </submittedName>
</protein>
<organism evidence="1 2">
    <name type="scientific">Triparma verrucosa</name>
    <dbReference type="NCBI Taxonomy" id="1606542"/>
    <lineage>
        <taxon>Eukaryota</taxon>
        <taxon>Sar</taxon>
        <taxon>Stramenopiles</taxon>
        <taxon>Ochrophyta</taxon>
        <taxon>Bolidophyceae</taxon>
        <taxon>Parmales</taxon>
        <taxon>Triparmaceae</taxon>
        <taxon>Triparma</taxon>
    </lineage>
</organism>
<evidence type="ECO:0000313" key="1">
    <source>
        <dbReference type="EMBL" id="GMH50621.1"/>
    </source>
</evidence>
<accession>A0A9W6ZEB6</accession>
<name>A0A9W6ZEB6_9STRA</name>
<sequence length="187" mass="21197">HDTNQFKNLLRLYTDSYVDNWSHIVDRKDIVIYNLHEDGNVLKTFYCNILKAEHACKKAIETLHPNTNVGFSTVFDAIAVAAHQEGIVPDTFGRKKATLLITDFFKDSFITESDLPKDCFEDEDMAYIMEKSKAVESELLPAYFASEDGEATMQAELDELMESKYCVVDTGKVMAEYGVLLLAEFAK</sequence>